<comment type="caution">
    <text evidence="2">The sequence shown here is derived from an EMBL/GenBank/DDBJ whole genome shotgun (WGS) entry which is preliminary data.</text>
</comment>
<evidence type="ECO:0000256" key="1">
    <source>
        <dbReference type="SAM" id="MobiDB-lite"/>
    </source>
</evidence>
<evidence type="ECO:0000313" key="3">
    <source>
        <dbReference type="Proteomes" id="UP000789524"/>
    </source>
</evidence>
<protein>
    <submittedName>
        <fullName evidence="2">(African queen) hypothetical protein</fullName>
    </submittedName>
</protein>
<dbReference type="OrthoDB" id="422540at2759"/>
<feature type="region of interest" description="Disordered" evidence="1">
    <location>
        <begin position="67"/>
        <end position="121"/>
    </location>
</feature>
<accession>A0A8J2QVB9</accession>
<keyword evidence="3" id="KW-1185">Reference proteome</keyword>
<organism evidence="2 3">
    <name type="scientific">Danaus chrysippus</name>
    <name type="common">African queen</name>
    <dbReference type="NCBI Taxonomy" id="151541"/>
    <lineage>
        <taxon>Eukaryota</taxon>
        <taxon>Metazoa</taxon>
        <taxon>Ecdysozoa</taxon>
        <taxon>Arthropoda</taxon>
        <taxon>Hexapoda</taxon>
        <taxon>Insecta</taxon>
        <taxon>Pterygota</taxon>
        <taxon>Neoptera</taxon>
        <taxon>Endopterygota</taxon>
        <taxon>Lepidoptera</taxon>
        <taxon>Glossata</taxon>
        <taxon>Ditrysia</taxon>
        <taxon>Papilionoidea</taxon>
        <taxon>Nymphalidae</taxon>
        <taxon>Danainae</taxon>
        <taxon>Danaini</taxon>
        <taxon>Danaina</taxon>
        <taxon>Danaus</taxon>
        <taxon>Anosia</taxon>
    </lineage>
</organism>
<sequence length="121" mass="13230">MKSIPEGPAAPLNVQDRVNATVGLLLSNEAVPVLVTGNIQFVGTTPSSDHRLAVSIDRLKPAFTLIDTSPDPIPIPDPNLQQRSNSIPENLPPVQDSQAQEDVRRTRSGRKVHFPDFYRPS</sequence>
<feature type="compositionally biased region" description="Polar residues" evidence="1">
    <location>
        <begin position="79"/>
        <end position="88"/>
    </location>
</feature>
<name>A0A8J2QVB9_9NEOP</name>
<proteinExistence type="predicted"/>
<reference evidence="2" key="1">
    <citation type="submission" date="2021-09" db="EMBL/GenBank/DDBJ databases">
        <authorList>
            <person name="Martin H S."/>
        </authorList>
    </citation>
    <scope>NUCLEOTIDE SEQUENCE</scope>
</reference>
<gene>
    <name evidence="2" type="ORF">DCHRY22_LOCUS9680</name>
</gene>
<dbReference type="AlphaFoldDB" id="A0A8J2QVB9"/>
<dbReference type="Proteomes" id="UP000789524">
    <property type="component" value="Unassembled WGS sequence"/>
</dbReference>
<dbReference type="EMBL" id="CAKASE010000067">
    <property type="protein sequence ID" value="CAG9571467.1"/>
    <property type="molecule type" value="Genomic_DNA"/>
</dbReference>
<evidence type="ECO:0000313" key="2">
    <source>
        <dbReference type="EMBL" id="CAG9571467.1"/>
    </source>
</evidence>